<name>A0A0B2WE12_METAS</name>
<dbReference type="Proteomes" id="UP000030816">
    <property type="component" value="Unassembled WGS sequence"/>
</dbReference>
<organism evidence="2 3">
    <name type="scientific">Metarhizium album (strain ARSEF 1941)</name>
    <dbReference type="NCBI Taxonomy" id="1081103"/>
    <lineage>
        <taxon>Eukaryota</taxon>
        <taxon>Fungi</taxon>
        <taxon>Dikarya</taxon>
        <taxon>Ascomycota</taxon>
        <taxon>Pezizomycotina</taxon>
        <taxon>Sordariomycetes</taxon>
        <taxon>Hypocreomycetidae</taxon>
        <taxon>Hypocreales</taxon>
        <taxon>Clavicipitaceae</taxon>
        <taxon>Metarhizium</taxon>
    </lineage>
</organism>
<evidence type="ECO:0000313" key="2">
    <source>
        <dbReference type="EMBL" id="KHN94111.1"/>
    </source>
</evidence>
<evidence type="ECO:0000313" key="3">
    <source>
        <dbReference type="Proteomes" id="UP000030816"/>
    </source>
</evidence>
<dbReference type="PROSITE" id="PS51257">
    <property type="entry name" value="PROKAR_LIPOPROTEIN"/>
    <property type="match status" value="1"/>
</dbReference>
<feature type="signal peptide" evidence="1">
    <location>
        <begin position="1"/>
        <end position="18"/>
    </location>
</feature>
<accession>A0A0B2WE12</accession>
<feature type="chain" id="PRO_5002095922" evidence="1">
    <location>
        <begin position="19"/>
        <end position="75"/>
    </location>
</feature>
<dbReference type="EMBL" id="AZHE01000041">
    <property type="protein sequence ID" value="KHN94111.1"/>
    <property type="molecule type" value="Genomic_DNA"/>
</dbReference>
<dbReference type="AlphaFoldDB" id="A0A0B2WE12"/>
<proteinExistence type="predicted"/>
<reference evidence="2 3" key="1">
    <citation type="journal article" date="2014" name="Proc. Natl. Acad. Sci. U.S.A.">
        <title>Trajectory and genomic determinants of fungal-pathogen speciation and host adaptation.</title>
        <authorList>
            <person name="Hu X."/>
            <person name="Xiao G."/>
            <person name="Zheng P."/>
            <person name="Shang Y."/>
            <person name="Su Y."/>
            <person name="Zhang X."/>
            <person name="Liu X."/>
            <person name="Zhan S."/>
            <person name="St Leger R.J."/>
            <person name="Wang C."/>
        </authorList>
    </citation>
    <scope>NUCLEOTIDE SEQUENCE [LARGE SCALE GENOMIC DNA]</scope>
    <source>
        <strain evidence="2 3">ARSEF 1941</strain>
    </source>
</reference>
<dbReference type="RefSeq" id="XP_040675177.1">
    <property type="nucleotide sequence ID" value="XM_040826839.1"/>
</dbReference>
<dbReference type="HOGENOM" id="CLU_2671585_0_0_1"/>
<keyword evidence="1" id="KW-0732">Signal</keyword>
<sequence length="75" mass="7651">MVRLGIVALACAATSCMALSASRQVPDGAGSLTQDGSQVAGIENAAEARRKFIEAALQAALEVAEMLNQMKDTGA</sequence>
<keyword evidence="3" id="KW-1185">Reference proteome</keyword>
<gene>
    <name evidence="2" type="ORF">MAM_08041</name>
</gene>
<dbReference type="GeneID" id="63742496"/>
<comment type="caution">
    <text evidence="2">The sequence shown here is derived from an EMBL/GenBank/DDBJ whole genome shotgun (WGS) entry which is preliminary data.</text>
</comment>
<protein>
    <submittedName>
        <fullName evidence="2">Uncharacterized protein</fullName>
    </submittedName>
</protein>
<evidence type="ECO:0000256" key="1">
    <source>
        <dbReference type="SAM" id="SignalP"/>
    </source>
</evidence>